<reference evidence="1 2" key="1">
    <citation type="submission" date="2019-03" db="EMBL/GenBank/DDBJ databases">
        <title>Metabolic potential of uncultured bacteria and archaea associated with petroleum seepage in deep-sea sediments.</title>
        <authorList>
            <person name="Dong X."/>
            <person name="Hubert C."/>
        </authorList>
    </citation>
    <scope>NUCLEOTIDE SEQUENCE [LARGE SCALE GENOMIC DNA]</scope>
    <source>
        <strain evidence="1">E29_bin36</strain>
    </source>
</reference>
<accession>A0A523XET8</accession>
<sequence length="65" mass="7217">MTRETICPLLSIVDAIKKTPTGGIQTTAKTRTGVDVEVFYSRCQKESCGWFHRARSTCAVLPEVE</sequence>
<evidence type="ECO:0000313" key="2">
    <source>
        <dbReference type="Proteomes" id="UP000315534"/>
    </source>
</evidence>
<evidence type="ECO:0000313" key="1">
    <source>
        <dbReference type="EMBL" id="TET77499.1"/>
    </source>
</evidence>
<dbReference type="EMBL" id="SOIP01000565">
    <property type="protein sequence ID" value="TET77499.1"/>
    <property type="molecule type" value="Genomic_DNA"/>
</dbReference>
<comment type="caution">
    <text evidence="1">The sequence shown here is derived from an EMBL/GenBank/DDBJ whole genome shotgun (WGS) entry which is preliminary data.</text>
</comment>
<protein>
    <submittedName>
        <fullName evidence="1">Uncharacterized protein</fullName>
    </submittedName>
</protein>
<organism evidence="1 2">
    <name type="scientific">candidate division TA06 bacterium</name>
    <dbReference type="NCBI Taxonomy" id="2250710"/>
    <lineage>
        <taxon>Bacteria</taxon>
        <taxon>Bacteria division TA06</taxon>
    </lineage>
</organism>
<dbReference type="AlphaFoldDB" id="A0A523XET8"/>
<name>A0A523XET8_UNCT6</name>
<proteinExistence type="predicted"/>
<dbReference type="Proteomes" id="UP000315534">
    <property type="component" value="Unassembled WGS sequence"/>
</dbReference>
<gene>
    <name evidence="1" type="ORF">E3J38_09825</name>
</gene>